<name>A0AA35V9F0_LACSI</name>
<dbReference type="EMBL" id="OX465077">
    <property type="protein sequence ID" value="CAI9267395.1"/>
    <property type="molecule type" value="Genomic_DNA"/>
</dbReference>
<dbReference type="Proteomes" id="UP001177003">
    <property type="component" value="Chromosome 1"/>
</dbReference>
<accession>A0AA35V9F0</accession>
<reference evidence="1" key="1">
    <citation type="submission" date="2023-04" db="EMBL/GenBank/DDBJ databases">
        <authorList>
            <person name="Vijverberg K."/>
            <person name="Xiong W."/>
            <person name="Schranz E."/>
        </authorList>
    </citation>
    <scope>NUCLEOTIDE SEQUENCE</scope>
</reference>
<evidence type="ECO:0000313" key="2">
    <source>
        <dbReference type="Proteomes" id="UP001177003"/>
    </source>
</evidence>
<sequence length="147" mass="16944">MVITAPLHPVFSAREVTASGDGRVFKRQQPQRHGGRLRRSSSPTTTKWRHRILTQWQHWKIGEWKMADGVDVGSEEGVPEYRNGNFDLFFLFNFHVKRVSAFLPRLISGDLSVQRTDLLSTEADFPKTSVVKSYIFRRLCGQELLNN</sequence>
<evidence type="ECO:0000313" key="1">
    <source>
        <dbReference type="EMBL" id="CAI9267395.1"/>
    </source>
</evidence>
<proteinExistence type="predicted"/>
<gene>
    <name evidence="1" type="ORF">LSALG_LOCUS7881</name>
</gene>
<keyword evidence="2" id="KW-1185">Reference proteome</keyword>
<protein>
    <submittedName>
        <fullName evidence="1">Uncharacterized protein</fullName>
    </submittedName>
</protein>
<dbReference type="AlphaFoldDB" id="A0AA35V9F0"/>
<organism evidence="1 2">
    <name type="scientific">Lactuca saligna</name>
    <name type="common">Willowleaf lettuce</name>
    <dbReference type="NCBI Taxonomy" id="75948"/>
    <lineage>
        <taxon>Eukaryota</taxon>
        <taxon>Viridiplantae</taxon>
        <taxon>Streptophyta</taxon>
        <taxon>Embryophyta</taxon>
        <taxon>Tracheophyta</taxon>
        <taxon>Spermatophyta</taxon>
        <taxon>Magnoliopsida</taxon>
        <taxon>eudicotyledons</taxon>
        <taxon>Gunneridae</taxon>
        <taxon>Pentapetalae</taxon>
        <taxon>asterids</taxon>
        <taxon>campanulids</taxon>
        <taxon>Asterales</taxon>
        <taxon>Asteraceae</taxon>
        <taxon>Cichorioideae</taxon>
        <taxon>Cichorieae</taxon>
        <taxon>Lactucinae</taxon>
        <taxon>Lactuca</taxon>
    </lineage>
</organism>